<feature type="region of interest" description="Disordered" evidence="1">
    <location>
        <begin position="47"/>
        <end position="132"/>
    </location>
</feature>
<dbReference type="AlphaFoldDB" id="A0A9Q1JN42"/>
<dbReference type="OrthoDB" id="623918at2759"/>
<evidence type="ECO:0000313" key="3">
    <source>
        <dbReference type="Proteomes" id="UP001153076"/>
    </source>
</evidence>
<reference evidence="2" key="1">
    <citation type="submission" date="2022-04" db="EMBL/GenBank/DDBJ databases">
        <title>Carnegiea gigantea Genome sequencing and assembly v2.</title>
        <authorList>
            <person name="Copetti D."/>
            <person name="Sanderson M.J."/>
            <person name="Burquez A."/>
            <person name="Wojciechowski M.F."/>
        </authorList>
    </citation>
    <scope>NUCLEOTIDE SEQUENCE</scope>
    <source>
        <strain evidence="2">SGP5-SGP5p</strain>
        <tissue evidence="2">Aerial part</tissue>
    </source>
</reference>
<feature type="compositionally biased region" description="Polar residues" evidence="1">
    <location>
        <begin position="55"/>
        <end position="74"/>
    </location>
</feature>
<organism evidence="2 3">
    <name type="scientific">Carnegiea gigantea</name>
    <dbReference type="NCBI Taxonomy" id="171969"/>
    <lineage>
        <taxon>Eukaryota</taxon>
        <taxon>Viridiplantae</taxon>
        <taxon>Streptophyta</taxon>
        <taxon>Embryophyta</taxon>
        <taxon>Tracheophyta</taxon>
        <taxon>Spermatophyta</taxon>
        <taxon>Magnoliopsida</taxon>
        <taxon>eudicotyledons</taxon>
        <taxon>Gunneridae</taxon>
        <taxon>Pentapetalae</taxon>
        <taxon>Caryophyllales</taxon>
        <taxon>Cactineae</taxon>
        <taxon>Cactaceae</taxon>
        <taxon>Cactoideae</taxon>
        <taxon>Echinocereeae</taxon>
        <taxon>Carnegiea</taxon>
    </lineage>
</organism>
<accession>A0A9Q1JN42</accession>
<protein>
    <submittedName>
        <fullName evidence="2">Uncharacterized protein</fullName>
    </submittedName>
</protein>
<sequence length="215" mass="23871">MLIYGHLYSKCLDPPLREGAYFSANGNSYTTCASTLHSGENGGFDCLFESDEGSDNSTSEGRLAEQNSESSSEGLNVRRARGRESNKCNSTQKKGGNIDMSTSKANKKRVPSFEDLDMSGKEGEEDEAAESSCGEDILWRQFFRPNKRRGESSKAKRSRKYYISSCRSITDEEKRRAHDNAISHMKCRRPSGVPMFAVTMSQTNVCIGFHLACSL</sequence>
<evidence type="ECO:0000256" key="1">
    <source>
        <dbReference type="SAM" id="MobiDB-lite"/>
    </source>
</evidence>
<dbReference type="EMBL" id="JAKOGI010001451">
    <property type="protein sequence ID" value="KAJ8425555.1"/>
    <property type="molecule type" value="Genomic_DNA"/>
</dbReference>
<dbReference type="Proteomes" id="UP001153076">
    <property type="component" value="Unassembled WGS sequence"/>
</dbReference>
<name>A0A9Q1JN42_9CARY</name>
<feature type="compositionally biased region" description="Polar residues" evidence="1">
    <location>
        <begin position="87"/>
        <end position="104"/>
    </location>
</feature>
<proteinExistence type="predicted"/>
<gene>
    <name evidence="2" type="ORF">Cgig2_027531</name>
</gene>
<evidence type="ECO:0000313" key="2">
    <source>
        <dbReference type="EMBL" id="KAJ8425555.1"/>
    </source>
</evidence>
<keyword evidence="3" id="KW-1185">Reference proteome</keyword>
<comment type="caution">
    <text evidence="2">The sequence shown here is derived from an EMBL/GenBank/DDBJ whole genome shotgun (WGS) entry which is preliminary data.</text>
</comment>